<feature type="compositionally biased region" description="Low complexity" evidence="1">
    <location>
        <begin position="112"/>
        <end position="128"/>
    </location>
</feature>
<feature type="compositionally biased region" description="Basic and acidic residues" evidence="1">
    <location>
        <begin position="97"/>
        <end position="107"/>
    </location>
</feature>
<comment type="caution">
    <text evidence="3">The sequence shown here is derived from an EMBL/GenBank/DDBJ whole genome shotgun (WGS) entry which is preliminary data.</text>
</comment>
<evidence type="ECO:0000313" key="4">
    <source>
        <dbReference type="Proteomes" id="UP001314263"/>
    </source>
</evidence>
<dbReference type="Proteomes" id="UP001314263">
    <property type="component" value="Unassembled WGS sequence"/>
</dbReference>
<gene>
    <name evidence="3" type="ORF">CVIRNUC_007156</name>
</gene>
<dbReference type="EMBL" id="CAUYUE010000009">
    <property type="protein sequence ID" value="CAK0783953.1"/>
    <property type="molecule type" value="Genomic_DNA"/>
</dbReference>
<feature type="domain" description="S1 motif" evidence="2">
    <location>
        <begin position="349"/>
        <end position="419"/>
    </location>
</feature>
<reference evidence="3 4" key="1">
    <citation type="submission" date="2023-10" db="EMBL/GenBank/DDBJ databases">
        <authorList>
            <person name="Maclean D."/>
            <person name="Macfadyen A."/>
        </authorList>
    </citation>
    <scope>NUCLEOTIDE SEQUENCE [LARGE SCALE GENOMIC DNA]</scope>
</reference>
<dbReference type="PROSITE" id="PS50126">
    <property type="entry name" value="S1"/>
    <property type="match status" value="1"/>
</dbReference>
<organism evidence="3 4">
    <name type="scientific">Coccomyxa viridis</name>
    <dbReference type="NCBI Taxonomy" id="1274662"/>
    <lineage>
        <taxon>Eukaryota</taxon>
        <taxon>Viridiplantae</taxon>
        <taxon>Chlorophyta</taxon>
        <taxon>core chlorophytes</taxon>
        <taxon>Trebouxiophyceae</taxon>
        <taxon>Trebouxiophyceae incertae sedis</taxon>
        <taxon>Coccomyxaceae</taxon>
        <taxon>Coccomyxa</taxon>
    </lineage>
</organism>
<dbReference type="PANTHER" id="PTHR47559">
    <property type="entry name" value="OS03G0844900 PROTEIN"/>
    <property type="match status" value="1"/>
</dbReference>
<dbReference type="FunFam" id="2.40.50.140:FF:000103">
    <property type="entry name" value="protein RRP5 homolog"/>
    <property type="match status" value="1"/>
</dbReference>
<evidence type="ECO:0000313" key="3">
    <source>
        <dbReference type="EMBL" id="CAK0783953.1"/>
    </source>
</evidence>
<dbReference type="InterPro" id="IPR052757">
    <property type="entry name" value="Ribosomal_protein_S1"/>
</dbReference>
<keyword evidence="4" id="KW-1185">Reference proteome</keyword>
<accession>A0AAV1I9S1</accession>
<dbReference type="GO" id="GO:0003676">
    <property type="term" value="F:nucleic acid binding"/>
    <property type="evidence" value="ECO:0007669"/>
    <property type="project" value="InterPro"/>
</dbReference>
<feature type="region of interest" description="Disordered" evidence="1">
    <location>
        <begin position="455"/>
        <end position="483"/>
    </location>
</feature>
<feature type="region of interest" description="Disordered" evidence="1">
    <location>
        <begin position="52"/>
        <end position="155"/>
    </location>
</feature>
<feature type="compositionally biased region" description="Basic and acidic residues" evidence="1">
    <location>
        <begin position="455"/>
        <end position="466"/>
    </location>
</feature>
<dbReference type="InterPro" id="IPR003029">
    <property type="entry name" value="S1_domain"/>
</dbReference>
<feature type="compositionally biased region" description="Polar residues" evidence="1">
    <location>
        <begin position="84"/>
        <end position="95"/>
    </location>
</feature>
<dbReference type="InterPro" id="IPR012340">
    <property type="entry name" value="NA-bd_OB-fold"/>
</dbReference>
<dbReference type="Gene3D" id="2.40.50.140">
    <property type="entry name" value="Nucleic acid-binding proteins"/>
    <property type="match status" value="1"/>
</dbReference>
<dbReference type="Pfam" id="PF00575">
    <property type="entry name" value="S1"/>
    <property type="match status" value="1"/>
</dbReference>
<dbReference type="SUPFAM" id="SSF50249">
    <property type="entry name" value="Nucleic acid-binding proteins"/>
    <property type="match status" value="1"/>
</dbReference>
<name>A0AAV1I9S1_9CHLO</name>
<proteinExistence type="predicted"/>
<sequence length="483" mass="53527">MHCSTQGASLLPAAARIRHSNVHAPLRVVARSHSLAQRKRAAARHTLAASANIQEQAQSATDEEQDHQSESLNEVPSPAAHEASNAQEDTSTSSLEGEEHRNGENGHRAGPRGEQQQYRGGGSSQRTQPMRRSKPGGQKWPPLSQHAPEPAVGHTLKEGDVVVGRVIRSHAKGANIELLDDPRILGYMVVQDGPFLMRDTLNDPSQMLGYTLPVGLVREFLVRHVDPDMEFYGRGPLLSCKYMDASTLWHRAEQIAQVLEEEREVLRVMVNNANNGGLLSVLDGLPAFVPFSLVPKAPNERLTVEDLKSRYLGRHVPVTIREVSRADRKITFNMVEAAQILAYRSVKVGALVSGHIRRIEPYGALVAIDDTRISGLLHISRISRAHVENVFDLFHEGDRVRCLVTFVDEGSHKISLSTSDLEEVDGDMILNQEKVLAAADDNLAAALERMERRAEEEAMYGGERRGRQGNRNDSFDFDGDFRR</sequence>
<dbReference type="SMART" id="SM00316">
    <property type="entry name" value="S1"/>
    <property type="match status" value="2"/>
</dbReference>
<evidence type="ECO:0000259" key="2">
    <source>
        <dbReference type="PROSITE" id="PS50126"/>
    </source>
</evidence>
<dbReference type="AlphaFoldDB" id="A0AAV1I9S1"/>
<dbReference type="PANTHER" id="PTHR47559:SF1">
    <property type="entry name" value="OS03G0844900 PROTEIN"/>
    <property type="match status" value="1"/>
</dbReference>
<evidence type="ECO:0000256" key="1">
    <source>
        <dbReference type="SAM" id="MobiDB-lite"/>
    </source>
</evidence>
<protein>
    <recommendedName>
        <fullName evidence="2">S1 motif domain-containing protein</fullName>
    </recommendedName>
</protein>